<dbReference type="Pfam" id="PF05914">
    <property type="entry name" value="RIB43A"/>
    <property type="match status" value="1"/>
</dbReference>
<dbReference type="EMBL" id="JALJOR010000005">
    <property type="protein sequence ID" value="KAK9816917.1"/>
    <property type="molecule type" value="Genomic_DNA"/>
</dbReference>
<dbReference type="PANTHER" id="PTHR14517:SF6">
    <property type="entry name" value="RE41410P"/>
    <property type="match status" value="1"/>
</dbReference>
<evidence type="ECO:0000256" key="3">
    <source>
        <dbReference type="ARBA" id="ARBA00022490"/>
    </source>
</evidence>
<comment type="similarity">
    <text evidence="2">Belongs to the RIB43A family.</text>
</comment>
<keyword evidence="7" id="KW-0206">Cytoskeleton</keyword>
<organism evidence="10 11">
    <name type="scientific">[Myrmecia] bisecta</name>
    <dbReference type="NCBI Taxonomy" id="41462"/>
    <lineage>
        <taxon>Eukaryota</taxon>
        <taxon>Viridiplantae</taxon>
        <taxon>Chlorophyta</taxon>
        <taxon>core chlorophytes</taxon>
        <taxon>Trebouxiophyceae</taxon>
        <taxon>Trebouxiales</taxon>
        <taxon>Trebouxiaceae</taxon>
        <taxon>Myrmecia</taxon>
    </lineage>
</organism>
<dbReference type="AlphaFoldDB" id="A0AAW1Q6H8"/>
<dbReference type="PANTHER" id="PTHR14517">
    <property type="entry name" value="RIB43A-RELATED"/>
    <property type="match status" value="1"/>
</dbReference>
<evidence type="ECO:0000256" key="2">
    <source>
        <dbReference type="ARBA" id="ARBA00006875"/>
    </source>
</evidence>
<keyword evidence="6" id="KW-0969">Cilium</keyword>
<accession>A0AAW1Q6H8</accession>
<evidence type="ECO:0000256" key="5">
    <source>
        <dbReference type="ARBA" id="ARBA00023054"/>
    </source>
</evidence>
<evidence type="ECO:0000313" key="10">
    <source>
        <dbReference type="EMBL" id="KAK9816917.1"/>
    </source>
</evidence>
<proteinExistence type="inferred from homology"/>
<keyword evidence="5" id="KW-0175">Coiled coil</keyword>
<protein>
    <recommendedName>
        <fullName evidence="12">RIB43A-like with coiled-coils protein 1</fullName>
    </recommendedName>
</protein>
<keyword evidence="3" id="KW-0963">Cytoplasm</keyword>
<evidence type="ECO:0000256" key="6">
    <source>
        <dbReference type="ARBA" id="ARBA00023069"/>
    </source>
</evidence>
<evidence type="ECO:0000256" key="4">
    <source>
        <dbReference type="ARBA" id="ARBA00022846"/>
    </source>
</evidence>
<comment type="subunit">
    <text evidence="9">Microtubule inner protein component of sperm flagellar doublet microtubules.</text>
</comment>
<evidence type="ECO:0008006" key="12">
    <source>
        <dbReference type="Google" id="ProtNLM"/>
    </source>
</evidence>
<evidence type="ECO:0000256" key="9">
    <source>
        <dbReference type="ARBA" id="ARBA00046435"/>
    </source>
</evidence>
<reference evidence="10 11" key="1">
    <citation type="journal article" date="2024" name="Nat. Commun.">
        <title>Phylogenomics reveals the evolutionary origins of lichenization in chlorophyte algae.</title>
        <authorList>
            <person name="Puginier C."/>
            <person name="Libourel C."/>
            <person name="Otte J."/>
            <person name="Skaloud P."/>
            <person name="Haon M."/>
            <person name="Grisel S."/>
            <person name="Petersen M."/>
            <person name="Berrin J.G."/>
            <person name="Delaux P.M."/>
            <person name="Dal Grande F."/>
            <person name="Keller J."/>
        </authorList>
    </citation>
    <scope>NUCLEOTIDE SEQUENCE [LARGE SCALE GENOMIC DNA]</scope>
    <source>
        <strain evidence="10 11">SAG 2043</strain>
    </source>
</reference>
<evidence type="ECO:0000256" key="7">
    <source>
        <dbReference type="ARBA" id="ARBA00023212"/>
    </source>
</evidence>
<evidence type="ECO:0000256" key="1">
    <source>
        <dbReference type="ARBA" id="ARBA00004611"/>
    </source>
</evidence>
<evidence type="ECO:0000313" key="11">
    <source>
        <dbReference type="Proteomes" id="UP001489004"/>
    </source>
</evidence>
<dbReference type="Proteomes" id="UP001489004">
    <property type="component" value="Unassembled WGS sequence"/>
</dbReference>
<dbReference type="InterPro" id="IPR008805">
    <property type="entry name" value="RIB43A"/>
</dbReference>
<name>A0AAW1Q6H8_9CHLO</name>
<evidence type="ECO:0000256" key="8">
    <source>
        <dbReference type="ARBA" id="ARBA00023273"/>
    </source>
</evidence>
<comment type="subcellular location">
    <subcellularLocation>
        <location evidence="1">Cytoplasm</location>
        <location evidence="1">Cytoskeleton</location>
        <location evidence="1">Flagellum axoneme</location>
    </subcellularLocation>
</comment>
<keyword evidence="8" id="KW-0966">Cell projection</keyword>
<keyword evidence="4" id="KW-0282">Flagellum</keyword>
<keyword evidence="11" id="KW-1185">Reference proteome</keyword>
<comment type="caution">
    <text evidence="10">The sequence shown here is derived from an EMBL/GenBank/DDBJ whole genome shotgun (WGS) entry which is preliminary data.</text>
</comment>
<gene>
    <name evidence="10" type="ORF">WJX72_007072</name>
</gene>
<sequence>MGKLVAQVPNEDPARLQRIQDAKYRTIGVDAKALAQQVQEKKARELAEAQRDREYARLAQYFDSAVCQNKAEADQKQASINREVQAFQKGAQGVHTTREWDLNRPDALRLDAPARLNDEDARCGPASLQRFSGEDLTVGERVKAQHEQCRDWWTQQAQEKQALAQANKQQRENEADWIKYQDTYQAALAQEERKIKADYNRDTLTANQDLAAQRRARALAERNAELNASNGELAAAIESPWLAEDPNTAASALSPYRVRKDHWKGMSEAEKRAIAAEQLAQMEDRAARRQAELQAELLYARTQANVARAIDVHALQVEDFKADQARKAAAFLKAQMAEKQQRDAELKGLYTNPPKPEYFAQFGTSHR</sequence>